<dbReference type="PANTHER" id="PTHR23355:SF9">
    <property type="entry name" value="DIS3-LIKE EXONUCLEASE 2"/>
    <property type="match status" value="1"/>
</dbReference>
<dbReference type="InterPro" id="IPR001900">
    <property type="entry name" value="RNase_II/R"/>
</dbReference>
<dbReference type="GO" id="GO:0006402">
    <property type="term" value="P:mRNA catabolic process"/>
    <property type="evidence" value="ECO:0007669"/>
    <property type="project" value="TreeGrafter"/>
</dbReference>
<dbReference type="PROSITE" id="PS50126">
    <property type="entry name" value="S1"/>
    <property type="match status" value="1"/>
</dbReference>
<sequence>MNSYNNKNKNFSHHDHENLKPIEENKVLDFITKNYGATFLDIARGLKIHFSLNNKLTNLLRKLCDEKKIDVLKNQGYYALKFVKEDVFTISITAKRLGFIDFEQNEDGSFKSAFLYSDQLKNILDKDEVLANIYSYINDKDETLYKASIINVVKHTITKVVGIFLLSYKGKRQFVALDERNKTNFLISNLEKLNHSQIKNNYDVVSCIVVQPSPNKHNSKDYVELVFDKKIATLDDKDYVVKKIMTTNNVNETFSDELTEAIKEIPKFVSDKEISERKNLIDLPTVTIDGLDTKDFDDAISCYKKGEVYKLFIHIADVSYYVKENSPIDNEALLRGTSIYLPTKVIPMLPFELSNGICSLNPNEIRCCITLELDIDKKGNNIAQNIYPSVIKSNYRLTYNEVNDYYEGKITTIPNDIKNNLNDAKDLSKIILDKKINEGYVDFEIEEAKIIMENETTVKDIVIRKDGISEKLIEAFMIRANETVAKMMFDKGYPSIYRVHDKPSPDKLLMLQDLIKFSHYKDVNVPFDGDPKSFQIMVQKLKEQSFNDFIKSALLRTMQKAIYSSKNIGHFGLASKEYSHFTSPIRRYPDLLIHRLIRKFIFEKKYKEDKYEEELDNITRISALNSEAEKNAMQVERDVVDFWKSNFFEKFINKTFDAMAISVEKFGIFFNIDEYQTSVLVRFDSIIEDSVSAISQFEAKGNKLNIRVGKIYKILIESIDKDKGKINAKLVI</sequence>
<comment type="catalytic activity">
    <reaction evidence="1 7">
        <text>Exonucleolytic cleavage in the 3'- to 5'-direction to yield nucleoside 5'-phosphates.</text>
        <dbReference type="EC" id="3.1.13.1"/>
    </reaction>
</comment>
<keyword evidence="10" id="KW-1185">Reference proteome</keyword>
<keyword evidence="2 7" id="KW-0963">Cytoplasm</keyword>
<evidence type="ECO:0000256" key="3">
    <source>
        <dbReference type="ARBA" id="ARBA00022722"/>
    </source>
</evidence>
<comment type="function">
    <text evidence="7">3'-5' exoribonuclease that releases 5'-nucleoside monophosphates and is involved in maturation of structured RNAs.</text>
</comment>
<protein>
    <recommendedName>
        <fullName evidence="7">Ribonuclease R</fullName>
        <shortName evidence="7">RNase R</shortName>
        <ecNumber evidence="7">3.1.13.1</ecNumber>
    </recommendedName>
</protein>
<keyword evidence="3 7" id="KW-0540">Nuclease</keyword>
<keyword evidence="6 7" id="KW-0694">RNA-binding</keyword>
<dbReference type="OrthoDB" id="9764149at2"/>
<dbReference type="SMART" id="SM00955">
    <property type="entry name" value="RNB"/>
    <property type="match status" value="1"/>
</dbReference>
<dbReference type="EMBL" id="LR214940">
    <property type="protein sequence ID" value="VEU55174.1"/>
    <property type="molecule type" value="Genomic_DNA"/>
</dbReference>
<dbReference type="PROSITE" id="PS01175">
    <property type="entry name" value="RIBONUCLEASE_II"/>
    <property type="match status" value="1"/>
</dbReference>
<dbReference type="Proteomes" id="UP000290482">
    <property type="component" value="Chromosome"/>
</dbReference>
<dbReference type="InterPro" id="IPR022966">
    <property type="entry name" value="RNase_II/R_CS"/>
</dbReference>
<proteinExistence type="inferred from homology"/>
<organism evidence="9 10">
    <name type="scientific">Metamycoplasma orale</name>
    <name type="common">Mycoplasma orale</name>
    <dbReference type="NCBI Taxonomy" id="2121"/>
    <lineage>
        <taxon>Bacteria</taxon>
        <taxon>Bacillati</taxon>
        <taxon>Mycoplasmatota</taxon>
        <taxon>Mycoplasmoidales</taxon>
        <taxon>Metamycoplasmataceae</taxon>
        <taxon>Metamycoplasma</taxon>
    </lineage>
</organism>
<evidence type="ECO:0000256" key="4">
    <source>
        <dbReference type="ARBA" id="ARBA00022801"/>
    </source>
</evidence>
<name>A0A448ZVB0_METOS</name>
<evidence type="ECO:0000256" key="6">
    <source>
        <dbReference type="ARBA" id="ARBA00022884"/>
    </source>
</evidence>
<dbReference type="Pfam" id="PF00773">
    <property type="entry name" value="RNB"/>
    <property type="match status" value="1"/>
</dbReference>
<evidence type="ECO:0000313" key="9">
    <source>
        <dbReference type="EMBL" id="VEU55174.1"/>
    </source>
</evidence>
<dbReference type="InterPro" id="IPR050180">
    <property type="entry name" value="RNR_Ribonuclease"/>
</dbReference>
<reference evidence="9 10" key="1">
    <citation type="submission" date="2019-01" db="EMBL/GenBank/DDBJ databases">
        <authorList>
            <consortium name="Pathogen Informatics"/>
        </authorList>
    </citation>
    <scope>NUCLEOTIDE SEQUENCE [LARGE SCALE GENOMIC DNA]</scope>
    <source>
        <strain evidence="9 10">NCTC10112</strain>
    </source>
</reference>
<dbReference type="GO" id="GO:0008859">
    <property type="term" value="F:exoribonuclease II activity"/>
    <property type="evidence" value="ECO:0007669"/>
    <property type="project" value="UniProtKB-UniRule"/>
</dbReference>
<dbReference type="RefSeq" id="WP_022936144.1">
    <property type="nucleotide sequence ID" value="NZ_LR214940.1"/>
</dbReference>
<evidence type="ECO:0000256" key="2">
    <source>
        <dbReference type="ARBA" id="ARBA00022490"/>
    </source>
</evidence>
<comment type="similarity">
    <text evidence="7">Belongs to the RNR ribonuclease family. RNase R subfamily.</text>
</comment>
<keyword evidence="4 7" id="KW-0378">Hydrolase</keyword>
<dbReference type="PANTHER" id="PTHR23355">
    <property type="entry name" value="RIBONUCLEASE"/>
    <property type="match status" value="1"/>
</dbReference>
<dbReference type="InterPro" id="IPR012340">
    <property type="entry name" value="NA-bd_OB-fold"/>
</dbReference>
<evidence type="ECO:0000256" key="7">
    <source>
        <dbReference type="HAMAP-Rule" id="MF_01895"/>
    </source>
</evidence>
<gene>
    <name evidence="9" type="primary">vacB</name>
    <name evidence="7" type="synonym">rnr</name>
    <name evidence="9" type="ORF">NCTC10112_00054</name>
</gene>
<comment type="subcellular location">
    <subcellularLocation>
        <location evidence="7">Cytoplasm</location>
    </subcellularLocation>
</comment>
<evidence type="ECO:0000313" key="10">
    <source>
        <dbReference type="Proteomes" id="UP000290482"/>
    </source>
</evidence>
<dbReference type="NCBIfam" id="TIGR00358">
    <property type="entry name" value="3_prime_RNase"/>
    <property type="match status" value="1"/>
</dbReference>
<dbReference type="InterPro" id="IPR003029">
    <property type="entry name" value="S1_domain"/>
</dbReference>
<keyword evidence="5 7" id="KW-0269">Exonuclease</keyword>
<dbReference type="AlphaFoldDB" id="A0A448ZVB0"/>
<dbReference type="KEGG" id="mob:NCTC10112_00054"/>
<dbReference type="EC" id="3.1.13.1" evidence="7"/>
<dbReference type="InterPro" id="IPR011805">
    <property type="entry name" value="RNase_R"/>
</dbReference>
<dbReference type="HAMAP" id="MF_01895">
    <property type="entry name" value="RNase_R"/>
    <property type="match status" value="1"/>
</dbReference>
<accession>A0A448ZVB0</accession>
<feature type="domain" description="S1 motif" evidence="8">
    <location>
        <begin position="653"/>
        <end position="732"/>
    </location>
</feature>
<dbReference type="InterPro" id="IPR004476">
    <property type="entry name" value="RNase_II/RNase_R"/>
</dbReference>
<evidence type="ECO:0000256" key="5">
    <source>
        <dbReference type="ARBA" id="ARBA00022839"/>
    </source>
</evidence>
<evidence type="ECO:0000256" key="1">
    <source>
        <dbReference type="ARBA" id="ARBA00001849"/>
    </source>
</evidence>
<dbReference type="GO" id="GO:0005829">
    <property type="term" value="C:cytosol"/>
    <property type="evidence" value="ECO:0007669"/>
    <property type="project" value="TreeGrafter"/>
</dbReference>
<evidence type="ECO:0000259" key="8">
    <source>
        <dbReference type="PROSITE" id="PS50126"/>
    </source>
</evidence>
<dbReference type="GO" id="GO:0003723">
    <property type="term" value="F:RNA binding"/>
    <property type="evidence" value="ECO:0007669"/>
    <property type="project" value="UniProtKB-UniRule"/>
</dbReference>
<dbReference type="SUPFAM" id="SSF50249">
    <property type="entry name" value="Nucleic acid-binding proteins"/>
    <property type="match status" value="2"/>
</dbReference>